<dbReference type="CDD" id="cd06171">
    <property type="entry name" value="Sigma70_r4"/>
    <property type="match status" value="1"/>
</dbReference>
<dbReference type="SUPFAM" id="SSF88659">
    <property type="entry name" value="Sigma3 and sigma4 domains of RNA polymerase sigma factors"/>
    <property type="match status" value="1"/>
</dbReference>
<feature type="domain" description="RNA polymerase sigma factor 70 region 4 type 2" evidence="5">
    <location>
        <begin position="135"/>
        <end position="187"/>
    </location>
</feature>
<dbReference type="InterPro" id="IPR013324">
    <property type="entry name" value="RNA_pol_sigma_r3/r4-like"/>
</dbReference>
<dbReference type="GO" id="GO:0006352">
    <property type="term" value="P:DNA-templated transcription initiation"/>
    <property type="evidence" value="ECO:0007669"/>
    <property type="project" value="InterPro"/>
</dbReference>
<keyword evidence="2" id="KW-0805">Transcription regulation</keyword>
<dbReference type="GO" id="GO:0003677">
    <property type="term" value="F:DNA binding"/>
    <property type="evidence" value="ECO:0007669"/>
    <property type="project" value="InterPro"/>
</dbReference>
<evidence type="ECO:0000256" key="2">
    <source>
        <dbReference type="ARBA" id="ARBA00023015"/>
    </source>
</evidence>
<dbReference type="Gene3D" id="1.10.10.10">
    <property type="entry name" value="Winged helix-like DNA-binding domain superfamily/Winged helix DNA-binding domain"/>
    <property type="match status" value="1"/>
</dbReference>
<dbReference type="PANTHER" id="PTHR43133">
    <property type="entry name" value="RNA POLYMERASE ECF-TYPE SIGMA FACTO"/>
    <property type="match status" value="1"/>
</dbReference>
<gene>
    <name evidence="6" type="ORF">SAMN05443144_1125</name>
</gene>
<protein>
    <submittedName>
        <fullName evidence="6">RNA polymerase sigma factor, sigma-70 family</fullName>
    </submittedName>
</protein>
<dbReference type="InterPro" id="IPR013249">
    <property type="entry name" value="RNA_pol_sigma70_r4_t2"/>
</dbReference>
<dbReference type="Proteomes" id="UP000184041">
    <property type="component" value="Unassembled WGS sequence"/>
</dbReference>
<keyword evidence="4" id="KW-0804">Transcription</keyword>
<dbReference type="InterPro" id="IPR013325">
    <property type="entry name" value="RNA_pol_sigma_r2"/>
</dbReference>
<dbReference type="InterPro" id="IPR036388">
    <property type="entry name" value="WH-like_DNA-bd_sf"/>
</dbReference>
<dbReference type="InterPro" id="IPR014284">
    <property type="entry name" value="RNA_pol_sigma-70_dom"/>
</dbReference>
<dbReference type="SUPFAM" id="SSF88946">
    <property type="entry name" value="Sigma2 domain of RNA polymerase sigma factors"/>
    <property type="match status" value="1"/>
</dbReference>
<proteinExistence type="inferred from homology"/>
<dbReference type="OrthoDB" id="9150024at2"/>
<dbReference type="NCBIfam" id="TIGR02937">
    <property type="entry name" value="sigma70-ECF"/>
    <property type="match status" value="1"/>
</dbReference>
<dbReference type="AlphaFoldDB" id="A0A1M5DR59"/>
<reference evidence="6 7" key="1">
    <citation type="submission" date="2016-11" db="EMBL/GenBank/DDBJ databases">
        <authorList>
            <person name="Jaros S."/>
            <person name="Januszkiewicz K."/>
            <person name="Wedrychowicz H."/>
        </authorList>
    </citation>
    <scope>NUCLEOTIDE SEQUENCE [LARGE SCALE GENOMIC DNA]</scope>
    <source>
        <strain evidence="6 7">DSM 21986</strain>
    </source>
</reference>
<comment type="similarity">
    <text evidence="1">Belongs to the sigma-70 factor family. ECF subfamily.</text>
</comment>
<sequence length="201" mass="24323">MLNQSNLSDKWKLRNKEELWTSFTEDNREAFSVLFLRCYERLFRYGMHFASNEDTVKDGIQKLFFRLWKKRSKLTCPQSVDGYLYVSLRRILLRQKERQQSRQERNIAFMEEELDHIFSMEELIIFKEERKKRQELFLKALQQLTPRQKEALLLRVDSGMSNGEISKIMEISDKRVRNLIYEATKRLKKEISEQTGKIKEE</sequence>
<accession>A0A1M5DR59</accession>
<dbReference type="GO" id="GO:0016987">
    <property type="term" value="F:sigma factor activity"/>
    <property type="evidence" value="ECO:0007669"/>
    <property type="project" value="UniProtKB-KW"/>
</dbReference>
<name>A0A1M5DR59_9BACT</name>
<dbReference type="STRING" id="1194090.SAMN05443144_1125"/>
<evidence type="ECO:0000256" key="4">
    <source>
        <dbReference type="ARBA" id="ARBA00023163"/>
    </source>
</evidence>
<evidence type="ECO:0000256" key="3">
    <source>
        <dbReference type="ARBA" id="ARBA00023082"/>
    </source>
</evidence>
<evidence type="ECO:0000256" key="1">
    <source>
        <dbReference type="ARBA" id="ARBA00010641"/>
    </source>
</evidence>
<evidence type="ECO:0000259" key="5">
    <source>
        <dbReference type="Pfam" id="PF08281"/>
    </source>
</evidence>
<dbReference type="InterPro" id="IPR039425">
    <property type="entry name" value="RNA_pol_sigma-70-like"/>
</dbReference>
<dbReference type="PANTHER" id="PTHR43133:SF46">
    <property type="entry name" value="RNA POLYMERASE SIGMA-70 FACTOR ECF SUBFAMILY"/>
    <property type="match status" value="1"/>
</dbReference>
<keyword evidence="3" id="KW-0731">Sigma factor</keyword>
<evidence type="ECO:0000313" key="7">
    <source>
        <dbReference type="Proteomes" id="UP000184041"/>
    </source>
</evidence>
<evidence type="ECO:0000313" key="6">
    <source>
        <dbReference type="EMBL" id="SHF69364.1"/>
    </source>
</evidence>
<organism evidence="6 7">
    <name type="scientific">Fodinibius roseus</name>
    <dbReference type="NCBI Taxonomy" id="1194090"/>
    <lineage>
        <taxon>Bacteria</taxon>
        <taxon>Pseudomonadati</taxon>
        <taxon>Balneolota</taxon>
        <taxon>Balneolia</taxon>
        <taxon>Balneolales</taxon>
        <taxon>Balneolaceae</taxon>
        <taxon>Fodinibius</taxon>
    </lineage>
</organism>
<dbReference type="EMBL" id="FQUS01000012">
    <property type="protein sequence ID" value="SHF69364.1"/>
    <property type="molecule type" value="Genomic_DNA"/>
</dbReference>
<dbReference type="RefSeq" id="WP_073064342.1">
    <property type="nucleotide sequence ID" value="NZ_FQUS01000012.1"/>
</dbReference>
<dbReference type="Pfam" id="PF08281">
    <property type="entry name" value="Sigma70_r4_2"/>
    <property type="match status" value="1"/>
</dbReference>
<dbReference type="Gene3D" id="1.10.1740.10">
    <property type="match status" value="1"/>
</dbReference>
<keyword evidence="7" id="KW-1185">Reference proteome</keyword>